<feature type="transmembrane region" description="Helical" evidence="2">
    <location>
        <begin position="59"/>
        <end position="83"/>
    </location>
</feature>
<name>A0AAQ3PGA3_VIGMU</name>
<reference evidence="3 4" key="1">
    <citation type="journal article" date="2023" name="Life. Sci Alliance">
        <title>Evolutionary insights into 3D genome organization and epigenetic landscape of Vigna mungo.</title>
        <authorList>
            <person name="Junaid A."/>
            <person name="Singh B."/>
            <person name="Bhatia S."/>
        </authorList>
    </citation>
    <scope>NUCLEOTIDE SEQUENCE [LARGE SCALE GENOMIC DNA]</scope>
    <source>
        <strain evidence="3">Urdbean</strain>
    </source>
</reference>
<dbReference type="AlphaFoldDB" id="A0AAQ3PGA3"/>
<evidence type="ECO:0000313" key="3">
    <source>
        <dbReference type="EMBL" id="WVZ25867.1"/>
    </source>
</evidence>
<keyword evidence="2" id="KW-1133">Transmembrane helix</keyword>
<proteinExistence type="predicted"/>
<gene>
    <name evidence="3" type="ORF">V8G54_004411</name>
</gene>
<evidence type="ECO:0000256" key="1">
    <source>
        <dbReference type="SAM" id="MobiDB-lite"/>
    </source>
</evidence>
<keyword evidence="2" id="KW-0472">Membrane</keyword>
<feature type="compositionally biased region" description="Basic residues" evidence="1">
    <location>
        <begin position="125"/>
        <end position="136"/>
    </location>
</feature>
<dbReference type="EMBL" id="CP144700">
    <property type="protein sequence ID" value="WVZ25867.1"/>
    <property type="molecule type" value="Genomic_DNA"/>
</dbReference>
<sequence length="136" mass="16102">MTRYVRVILKPKYTLKYTYNTTFVLTMQIIVDMTFYFISTLKDLYISSLHGFHSKCIKFLPFIIFPPWGILKSWQHLAFLILLSETKTLLYILNLDSLHITYTFSFHSTMRPPVCGSTLNFSNTKKQKPKKSRRHP</sequence>
<evidence type="ECO:0000313" key="4">
    <source>
        <dbReference type="Proteomes" id="UP001374535"/>
    </source>
</evidence>
<feature type="region of interest" description="Disordered" evidence="1">
    <location>
        <begin position="117"/>
        <end position="136"/>
    </location>
</feature>
<accession>A0AAQ3PGA3</accession>
<organism evidence="3 4">
    <name type="scientific">Vigna mungo</name>
    <name type="common">Black gram</name>
    <name type="synonym">Phaseolus mungo</name>
    <dbReference type="NCBI Taxonomy" id="3915"/>
    <lineage>
        <taxon>Eukaryota</taxon>
        <taxon>Viridiplantae</taxon>
        <taxon>Streptophyta</taxon>
        <taxon>Embryophyta</taxon>
        <taxon>Tracheophyta</taxon>
        <taxon>Spermatophyta</taxon>
        <taxon>Magnoliopsida</taxon>
        <taxon>eudicotyledons</taxon>
        <taxon>Gunneridae</taxon>
        <taxon>Pentapetalae</taxon>
        <taxon>rosids</taxon>
        <taxon>fabids</taxon>
        <taxon>Fabales</taxon>
        <taxon>Fabaceae</taxon>
        <taxon>Papilionoideae</taxon>
        <taxon>50 kb inversion clade</taxon>
        <taxon>NPAAA clade</taxon>
        <taxon>indigoferoid/millettioid clade</taxon>
        <taxon>Phaseoleae</taxon>
        <taxon>Vigna</taxon>
    </lineage>
</organism>
<feature type="transmembrane region" description="Helical" evidence="2">
    <location>
        <begin position="21"/>
        <end position="39"/>
    </location>
</feature>
<evidence type="ECO:0000256" key="2">
    <source>
        <dbReference type="SAM" id="Phobius"/>
    </source>
</evidence>
<protein>
    <submittedName>
        <fullName evidence="3">Uncharacterized protein</fullName>
    </submittedName>
</protein>
<keyword evidence="2" id="KW-0812">Transmembrane</keyword>
<dbReference type="Proteomes" id="UP001374535">
    <property type="component" value="Chromosome 1"/>
</dbReference>
<keyword evidence="4" id="KW-1185">Reference proteome</keyword>